<feature type="transmembrane region" description="Helical" evidence="8">
    <location>
        <begin position="329"/>
        <end position="353"/>
    </location>
</feature>
<evidence type="ECO:0000256" key="4">
    <source>
        <dbReference type="ARBA" id="ARBA00022692"/>
    </source>
</evidence>
<feature type="transmembrane region" description="Helical" evidence="8">
    <location>
        <begin position="252"/>
        <end position="279"/>
    </location>
</feature>
<dbReference type="InterPro" id="IPR003370">
    <property type="entry name" value="Chromate_transpt"/>
</dbReference>
<accession>A0A947D8U6</accession>
<dbReference type="GO" id="GO:0005886">
    <property type="term" value="C:plasma membrane"/>
    <property type="evidence" value="ECO:0007669"/>
    <property type="project" value="UniProtKB-SubCell"/>
</dbReference>
<dbReference type="PIRSF" id="PIRSF004810">
    <property type="entry name" value="ChrA"/>
    <property type="match status" value="1"/>
</dbReference>
<comment type="caution">
    <text evidence="9">The sequence shown here is derived from an EMBL/GenBank/DDBJ whole genome shotgun (WGS) entry which is preliminary data.</text>
</comment>
<dbReference type="InterPro" id="IPR014047">
    <property type="entry name" value="Chr_Tranpt_l_chain"/>
</dbReference>
<evidence type="ECO:0000313" key="9">
    <source>
        <dbReference type="EMBL" id="MBT9293263.1"/>
    </source>
</evidence>
<proteinExistence type="inferred from homology"/>
<evidence type="ECO:0000256" key="7">
    <source>
        <dbReference type="SAM" id="MobiDB-lite"/>
    </source>
</evidence>
<evidence type="ECO:0000256" key="2">
    <source>
        <dbReference type="ARBA" id="ARBA00005262"/>
    </source>
</evidence>
<keyword evidence="10" id="KW-1185">Reference proteome</keyword>
<dbReference type="GO" id="GO:0015109">
    <property type="term" value="F:chromate transmembrane transporter activity"/>
    <property type="evidence" value="ECO:0007669"/>
    <property type="project" value="InterPro"/>
</dbReference>
<dbReference type="PANTHER" id="PTHR33567:SF3">
    <property type="entry name" value="CHROMATE ION TRANSPORTER (EUROFUNG)"/>
    <property type="match status" value="1"/>
</dbReference>
<comment type="subcellular location">
    <subcellularLocation>
        <location evidence="1">Cell membrane</location>
        <topology evidence="1">Multi-pass membrane protein</topology>
    </subcellularLocation>
</comment>
<organism evidence="9 10">
    <name type="scientific">Prosthecodimorpha staleyi</name>
    <dbReference type="NCBI Taxonomy" id="2840188"/>
    <lineage>
        <taxon>Bacteria</taxon>
        <taxon>Pseudomonadati</taxon>
        <taxon>Pseudomonadota</taxon>
        <taxon>Alphaproteobacteria</taxon>
        <taxon>Hyphomicrobiales</taxon>
        <taxon>Ancalomicrobiaceae</taxon>
        <taxon>Prosthecodimorpha</taxon>
    </lineage>
</organism>
<feature type="transmembrane region" description="Helical" evidence="8">
    <location>
        <begin position="365"/>
        <end position="391"/>
    </location>
</feature>
<sequence length="459" mass="47904">MTGASDPADRRQGPGAIQSPADRHDMAAPPPFRELVAAFAKIGCLSFGGPAGQIALMHRIVVDEKRWLDEKRYLDALNFCMLLPGPEAQQLATFCGWHLHRTAGALAAGLLFVLPGALLMLALAWAYAAFGRLAAVEALFYGVKAGVLAIVVEALIRVGRRALKAPAAWTIAAAAFVVLFLTAIPYPAVVVAAGLAGAALLRGGHRPATRTGADPVDWIRAVRRTALVAAIGALAWGGPILLAGLTLGPDHVLVAVAGFFSKLAVVTFGGAYAVLAYMADAAVTTHGWLTAGEMLDGLGLAETTPGPLILVTQFVGFLAGWRHPAPFDAVAMGLLAAAMTSWVTFTPSILWILLGAPLVERIGRVPALSAALAGITAAVVGVILKLSLWFAFHILFREVTAIRHGWLTLDLPVPLSLDPVAALLALVAAFVLFRRRWSVAATVGLTAALGFAARMSGLA</sequence>
<keyword evidence="5 8" id="KW-1133">Transmembrane helix</keyword>
<feature type="transmembrane region" description="Helical" evidence="8">
    <location>
        <begin position="411"/>
        <end position="432"/>
    </location>
</feature>
<feature type="transmembrane region" description="Helical" evidence="8">
    <location>
        <begin position="221"/>
        <end position="245"/>
    </location>
</feature>
<evidence type="ECO:0000313" key="10">
    <source>
        <dbReference type="Proteomes" id="UP000766595"/>
    </source>
</evidence>
<feature type="transmembrane region" description="Helical" evidence="8">
    <location>
        <begin position="168"/>
        <end position="201"/>
    </location>
</feature>
<evidence type="ECO:0000256" key="3">
    <source>
        <dbReference type="ARBA" id="ARBA00022475"/>
    </source>
</evidence>
<keyword evidence="6 8" id="KW-0472">Membrane</keyword>
<keyword evidence="3" id="KW-1003">Cell membrane</keyword>
<dbReference type="PANTHER" id="PTHR33567">
    <property type="entry name" value="CHROMATE ION TRANSPORTER (EUROFUNG)"/>
    <property type="match status" value="1"/>
</dbReference>
<evidence type="ECO:0000256" key="6">
    <source>
        <dbReference type="ARBA" id="ARBA00023136"/>
    </source>
</evidence>
<dbReference type="NCBIfam" id="TIGR00937">
    <property type="entry name" value="2A51"/>
    <property type="match status" value="1"/>
</dbReference>
<comment type="similarity">
    <text evidence="2">Belongs to the chromate ion transporter (CHR) (TC 2.A.51) family.</text>
</comment>
<name>A0A947D8U6_9HYPH</name>
<evidence type="ECO:0000256" key="5">
    <source>
        <dbReference type="ARBA" id="ARBA00022989"/>
    </source>
</evidence>
<evidence type="ECO:0000256" key="8">
    <source>
        <dbReference type="SAM" id="Phobius"/>
    </source>
</evidence>
<reference evidence="9 10" key="1">
    <citation type="submission" date="2021-06" db="EMBL/GenBank/DDBJ databases">
        <authorList>
            <person name="Grouzdev D.S."/>
            <person name="Koziaeva V."/>
        </authorList>
    </citation>
    <scope>NUCLEOTIDE SEQUENCE [LARGE SCALE GENOMIC DNA]</scope>
    <source>
        <strain evidence="9 10">22</strain>
    </source>
</reference>
<feature type="region of interest" description="Disordered" evidence="7">
    <location>
        <begin position="1"/>
        <end position="24"/>
    </location>
</feature>
<dbReference type="AlphaFoldDB" id="A0A947D8U6"/>
<dbReference type="EMBL" id="JAHHZF010000026">
    <property type="protein sequence ID" value="MBT9293263.1"/>
    <property type="molecule type" value="Genomic_DNA"/>
</dbReference>
<protein>
    <submittedName>
        <fullName evidence="9">Chromate efflux transporter</fullName>
    </submittedName>
</protein>
<keyword evidence="4 8" id="KW-0812">Transmembrane</keyword>
<feature type="transmembrane region" description="Helical" evidence="8">
    <location>
        <begin position="106"/>
        <end position="126"/>
    </location>
</feature>
<dbReference type="Pfam" id="PF02417">
    <property type="entry name" value="Chromate_transp"/>
    <property type="match status" value="2"/>
</dbReference>
<gene>
    <name evidence="9" type="primary">chrA</name>
    <name evidence="9" type="ORF">KL771_27670</name>
</gene>
<feature type="transmembrane region" description="Helical" evidence="8">
    <location>
        <begin position="138"/>
        <end position="156"/>
    </location>
</feature>
<dbReference type="Proteomes" id="UP000766595">
    <property type="component" value="Unassembled WGS sequence"/>
</dbReference>
<evidence type="ECO:0000256" key="1">
    <source>
        <dbReference type="ARBA" id="ARBA00004651"/>
    </source>
</evidence>